<sequence length="190" mass="17819">MTLGVGLALGAADLLVLASAEAQGRAGAAAWVLAALSAGSAVGGLLNGAVDWRGSARPRLAVLALGLAMALGAAALAPGLLTLALAAACAGFFVAPALTTAYLIADEAAGPAFRTQAGAWVNTAVNAGSSVGTAATGALLAHVPVAVCFLIAGAAPAVTALATAIHPAVAEAVETGDAVGSASQGATAEA</sequence>
<accession>A0ACD5AHJ4</accession>
<dbReference type="EMBL" id="CP146022">
    <property type="protein sequence ID" value="WWQ66686.1"/>
    <property type="molecule type" value="Genomic_DNA"/>
</dbReference>
<evidence type="ECO:0000313" key="2">
    <source>
        <dbReference type="Proteomes" id="UP001432251"/>
    </source>
</evidence>
<evidence type="ECO:0000313" key="1">
    <source>
        <dbReference type="EMBL" id="WWQ66686.1"/>
    </source>
</evidence>
<reference evidence="1" key="1">
    <citation type="journal article" date="2025" name="Int. J. Syst. Evol. Microbiol.">
        <title>Streptomyces citrinus sp. nov., with yellow diffusible pigment.</title>
        <authorList>
            <person name="He Y."/>
            <person name="Yang E."/>
            <person name="Xu J."/>
            <person name="Sun Y."/>
            <person name="Sun L."/>
        </authorList>
    </citation>
    <scope>NUCLEOTIDE SEQUENCE</scope>
    <source>
        <strain evidence="1">Q6</strain>
    </source>
</reference>
<protein>
    <submittedName>
        <fullName evidence="1">Uncharacterized protein</fullName>
    </submittedName>
</protein>
<organism evidence="1 2">
    <name type="scientific">Streptomyces citrinus</name>
    <dbReference type="NCBI Taxonomy" id="3118173"/>
    <lineage>
        <taxon>Bacteria</taxon>
        <taxon>Bacillati</taxon>
        <taxon>Actinomycetota</taxon>
        <taxon>Actinomycetes</taxon>
        <taxon>Kitasatosporales</taxon>
        <taxon>Streptomycetaceae</taxon>
        <taxon>Streptomyces</taxon>
    </lineage>
</organism>
<proteinExistence type="predicted"/>
<name>A0ACD5AHJ4_9ACTN</name>
<dbReference type="Proteomes" id="UP001432251">
    <property type="component" value="Chromosome"/>
</dbReference>
<keyword evidence="2" id="KW-1185">Reference proteome</keyword>
<gene>
    <name evidence="1" type="ORF">V2W30_27345</name>
</gene>